<keyword evidence="2" id="KW-1133">Transmembrane helix</keyword>
<evidence type="ECO:0000313" key="4">
    <source>
        <dbReference type="Proteomes" id="UP000026915"/>
    </source>
</evidence>
<evidence type="ECO:0000313" key="3">
    <source>
        <dbReference type="EMBL" id="EOY06763.1"/>
    </source>
</evidence>
<dbReference type="eggNOG" id="ENOG502S896">
    <property type="taxonomic scope" value="Eukaryota"/>
</dbReference>
<dbReference type="AlphaFoldDB" id="A0A061EQ39"/>
<dbReference type="HOGENOM" id="CLU_1247270_0_0_1"/>
<dbReference type="OMA" id="NRMLFLC"/>
<dbReference type="Proteomes" id="UP000026915">
    <property type="component" value="Chromosome 4"/>
</dbReference>
<reference evidence="3 4" key="1">
    <citation type="journal article" date="2013" name="Genome Biol.">
        <title>The genome sequence of the most widely cultivated cacao type and its use to identify candidate genes regulating pod color.</title>
        <authorList>
            <person name="Motamayor J.C."/>
            <person name="Mockaitis K."/>
            <person name="Schmutz J."/>
            <person name="Haiminen N."/>
            <person name="Iii D.L."/>
            <person name="Cornejo O."/>
            <person name="Findley S.D."/>
            <person name="Zheng P."/>
            <person name="Utro F."/>
            <person name="Royaert S."/>
            <person name="Saski C."/>
            <person name="Jenkins J."/>
            <person name="Podicheti R."/>
            <person name="Zhao M."/>
            <person name="Scheffler B.E."/>
            <person name="Stack J.C."/>
            <person name="Feltus F.A."/>
            <person name="Mustiga G.M."/>
            <person name="Amores F."/>
            <person name="Phillips W."/>
            <person name="Marelli J.P."/>
            <person name="May G.D."/>
            <person name="Shapiro H."/>
            <person name="Ma J."/>
            <person name="Bustamante C.D."/>
            <person name="Schnell R.J."/>
            <person name="Main D."/>
            <person name="Gilbert D."/>
            <person name="Parida L."/>
            <person name="Kuhn D.N."/>
        </authorList>
    </citation>
    <scope>NUCLEOTIDE SEQUENCE [LARGE SCALE GENOMIC DNA]</scope>
    <source>
        <strain evidence="4">cv. Matina 1-6</strain>
    </source>
</reference>
<organism evidence="3 4">
    <name type="scientific">Theobroma cacao</name>
    <name type="common">Cacao</name>
    <name type="synonym">Cocoa</name>
    <dbReference type="NCBI Taxonomy" id="3641"/>
    <lineage>
        <taxon>Eukaryota</taxon>
        <taxon>Viridiplantae</taxon>
        <taxon>Streptophyta</taxon>
        <taxon>Embryophyta</taxon>
        <taxon>Tracheophyta</taxon>
        <taxon>Spermatophyta</taxon>
        <taxon>Magnoliopsida</taxon>
        <taxon>eudicotyledons</taxon>
        <taxon>Gunneridae</taxon>
        <taxon>Pentapetalae</taxon>
        <taxon>rosids</taxon>
        <taxon>malvids</taxon>
        <taxon>Malvales</taxon>
        <taxon>Malvaceae</taxon>
        <taxon>Byttnerioideae</taxon>
        <taxon>Theobroma</taxon>
    </lineage>
</organism>
<evidence type="ECO:0000256" key="2">
    <source>
        <dbReference type="SAM" id="Phobius"/>
    </source>
</evidence>
<dbReference type="EMBL" id="CM001882">
    <property type="protein sequence ID" value="EOY06763.1"/>
    <property type="molecule type" value="Genomic_DNA"/>
</dbReference>
<protein>
    <submittedName>
        <fullName evidence="3">Uncharacterized protein</fullName>
    </submittedName>
</protein>
<evidence type="ECO:0000256" key="1">
    <source>
        <dbReference type="SAM" id="MobiDB-lite"/>
    </source>
</evidence>
<keyword evidence="2" id="KW-0472">Membrane</keyword>
<accession>A0A061EQ39</accession>
<dbReference type="InParanoid" id="A0A061EQ39"/>
<keyword evidence="4" id="KW-1185">Reference proteome</keyword>
<proteinExistence type="predicted"/>
<sequence length="222" mass="25086">MKEKENQMSRKEHPRSSSDLANRRSKDSPAKKTSKKTAQKSLTEAFASPVKDVLPEISEESFDFSSISAISDSNYNGETTKSFVMASYPSLSTSTETFTPSELTPCSKISTVNRDEQIDFSKIASAEVEIVVNLIKKARLQALNSVDMENKSKKVLDELIKFIINEFYSLPQERDKIPHLVSRNAYVGFLCFLLWIVVVLLFSFYLFYYSRLACSFTGLPPT</sequence>
<gene>
    <name evidence="3" type="ORF">TCM_021395</name>
</gene>
<feature type="region of interest" description="Disordered" evidence="1">
    <location>
        <begin position="1"/>
        <end position="45"/>
    </location>
</feature>
<feature type="transmembrane region" description="Helical" evidence="2">
    <location>
        <begin position="186"/>
        <end position="208"/>
    </location>
</feature>
<keyword evidence="2" id="KW-0812">Transmembrane</keyword>
<dbReference type="Gramene" id="EOY06763">
    <property type="protein sequence ID" value="EOY06763"/>
    <property type="gene ID" value="TCM_021395"/>
</dbReference>
<feature type="compositionally biased region" description="Basic and acidic residues" evidence="1">
    <location>
        <begin position="1"/>
        <end position="30"/>
    </location>
</feature>
<name>A0A061EQ39_THECC</name>